<feature type="region of interest" description="Disordered" evidence="5">
    <location>
        <begin position="552"/>
        <end position="612"/>
    </location>
</feature>
<dbReference type="PROSITE" id="PS50110">
    <property type="entry name" value="RESPONSE_REGULATORY"/>
    <property type="match status" value="1"/>
</dbReference>
<feature type="region of interest" description="Disordered" evidence="5">
    <location>
        <begin position="1513"/>
        <end position="1607"/>
    </location>
</feature>
<dbReference type="Pfam" id="PF00009">
    <property type="entry name" value="GTP_EFTU"/>
    <property type="match status" value="1"/>
</dbReference>
<feature type="region of interest" description="Disordered" evidence="5">
    <location>
        <begin position="1"/>
        <end position="46"/>
    </location>
</feature>
<dbReference type="InterPro" id="IPR001005">
    <property type="entry name" value="SANT/Myb"/>
</dbReference>
<dbReference type="GO" id="GO:0003924">
    <property type="term" value="F:GTPase activity"/>
    <property type="evidence" value="ECO:0007669"/>
    <property type="project" value="InterPro"/>
</dbReference>
<evidence type="ECO:0000256" key="3">
    <source>
        <dbReference type="ARBA" id="ARBA00023242"/>
    </source>
</evidence>
<feature type="region of interest" description="Disordered" evidence="5">
    <location>
        <begin position="635"/>
        <end position="662"/>
    </location>
</feature>
<dbReference type="InterPro" id="IPR000795">
    <property type="entry name" value="T_Tr_GTP-bd_dom"/>
</dbReference>
<dbReference type="Pfam" id="PF00249">
    <property type="entry name" value="Myb_DNA-binding"/>
    <property type="match status" value="1"/>
</dbReference>
<dbReference type="EMBL" id="LHPG02000007">
    <property type="protein sequence ID" value="PRW57468.1"/>
    <property type="molecule type" value="Genomic_DNA"/>
</dbReference>
<keyword evidence="4" id="KW-0597">Phosphoprotein</keyword>
<dbReference type="GO" id="GO:0000160">
    <property type="term" value="P:phosphorelay signal transduction system"/>
    <property type="evidence" value="ECO:0007669"/>
    <property type="project" value="InterPro"/>
</dbReference>
<dbReference type="Proteomes" id="UP000239899">
    <property type="component" value="Unassembled WGS sequence"/>
</dbReference>
<dbReference type="InterPro" id="IPR027417">
    <property type="entry name" value="P-loop_NTPase"/>
</dbReference>
<gene>
    <name evidence="8" type="ORF">C2E21_4386</name>
</gene>
<dbReference type="SUPFAM" id="SSF52172">
    <property type="entry name" value="CheY-like"/>
    <property type="match status" value="1"/>
</dbReference>
<dbReference type="GO" id="GO:0005525">
    <property type="term" value="F:GTP binding"/>
    <property type="evidence" value="ECO:0007669"/>
    <property type="project" value="InterPro"/>
</dbReference>
<proteinExistence type="predicted"/>
<organism evidence="8 9">
    <name type="scientific">Chlorella sorokiniana</name>
    <name type="common">Freshwater green alga</name>
    <dbReference type="NCBI Taxonomy" id="3076"/>
    <lineage>
        <taxon>Eukaryota</taxon>
        <taxon>Viridiplantae</taxon>
        <taxon>Chlorophyta</taxon>
        <taxon>core chlorophytes</taxon>
        <taxon>Trebouxiophyceae</taxon>
        <taxon>Chlorellales</taxon>
        <taxon>Chlorellaceae</taxon>
        <taxon>Chlorella clade</taxon>
        <taxon>Chlorella</taxon>
    </lineage>
</organism>
<dbReference type="Gene3D" id="3.40.50.300">
    <property type="entry name" value="P-loop containing nucleotide triphosphate hydrolases"/>
    <property type="match status" value="1"/>
</dbReference>
<feature type="compositionally biased region" description="Pro residues" evidence="5">
    <location>
        <begin position="1056"/>
        <end position="1074"/>
    </location>
</feature>
<accession>A0A2P6TTS0</accession>
<dbReference type="PROSITE" id="PS51294">
    <property type="entry name" value="HTH_MYB"/>
    <property type="match status" value="1"/>
</dbReference>
<reference evidence="8 9" key="1">
    <citation type="journal article" date="2018" name="Plant J.">
        <title>Genome sequences of Chlorella sorokiniana UTEX 1602 and Micractinium conductrix SAG 241.80: implications to maltose excretion by a green alga.</title>
        <authorList>
            <person name="Arriola M.B."/>
            <person name="Velmurugan N."/>
            <person name="Zhang Y."/>
            <person name="Plunkett M.H."/>
            <person name="Hondzo H."/>
            <person name="Barney B.M."/>
        </authorList>
    </citation>
    <scope>NUCLEOTIDE SEQUENCE [LARGE SCALE GENOMIC DNA]</scope>
    <source>
        <strain evidence="9">UTEX 1602</strain>
    </source>
</reference>
<keyword evidence="1" id="KW-0805">Transcription regulation</keyword>
<dbReference type="PANTHER" id="PTHR43721:SF9">
    <property type="entry name" value="GTP-BINDING PROTEIN 1"/>
    <property type="match status" value="1"/>
</dbReference>
<dbReference type="Gene3D" id="1.10.10.60">
    <property type="entry name" value="Homeodomain-like"/>
    <property type="match status" value="1"/>
</dbReference>
<feature type="compositionally biased region" description="Low complexity" evidence="5">
    <location>
        <begin position="864"/>
        <end position="893"/>
    </location>
</feature>
<dbReference type="SMART" id="SM00448">
    <property type="entry name" value="REC"/>
    <property type="match status" value="1"/>
</dbReference>
<dbReference type="SUPFAM" id="SSF46689">
    <property type="entry name" value="Homeodomain-like"/>
    <property type="match status" value="1"/>
</dbReference>
<feature type="modified residue" description="4-aspartylphosphate" evidence="4">
    <location>
        <position position="1153"/>
    </location>
</feature>
<dbReference type="Gene3D" id="3.40.50.2300">
    <property type="match status" value="1"/>
</dbReference>
<evidence type="ECO:0000256" key="4">
    <source>
        <dbReference type="PROSITE-ProRule" id="PRU00169"/>
    </source>
</evidence>
<comment type="caution">
    <text evidence="8">The sequence shown here is derived from an EMBL/GenBank/DDBJ whole genome shotgun (WGS) entry which is preliminary data.</text>
</comment>
<feature type="domain" description="Response regulatory" evidence="6">
    <location>
        <begin position="1099"/>
        <end position="1217"/>
    </location>
</feature>
<dbReference type="InterPro" id="IPR011006">
    <property type="entry name" value="CheY-like_superfamily"/>
</dbReference>
<feature type="compositionally biased region" description="Low complexity" evidence="5">
    <location>
        <begin position="1513"/>
        <end position="1535"/>
    </location>
</feature>
<evidence type="ECO:0000313" key="9">
    <source>
        <dbReference type="Proteomes" id="UP000239899"/>
    </source>
</evidence>
<dbReference type="GO" id="GO:0003746">
    <property type="term" value="F:translation elongation factor activity"/>
    <property type="evidence" value="ECO:0007669"/>
    <property type="project" value="TreeGrafter"/>
</dbReference>
<dbReference type="CDD" id="cd17584">
    <property type="entry name" value="REC_typeB_ARR-like"/>
    <property type="match status" value="1"/>
</dbReference>
<dbReference type="FunFam" id="1.10.10.60:FF:000007">
    <property type="entry name" value="Two-component response regulator"/>
    <property type="match status" value="1"/>
</dbReference>
<feature type="domain" description="HTH myb-type" evidence="7">
    <location>
        <begin position="1259"/>
        <end position="1318"/>
    </location>
</feature>
<feature type="compositionally biased region" description="Low complexity" evidence="5">
    <location>
        <begin position="1041"/>
        <end position="1050"/>
    </location>
</feature>
<feature type="compositionally biased region" description="Basic and acidic residues" evidence="5">
    <location>
        <begin position="1226"/>
        <end position="1248"/>
    </location>
</feature>
<feature type="compositionally biased region" description="Basic residues" evidence="5">
    <location>
        <begin position="31"/>
        <end position="40"/>
    </location>
</feature>
<feature type="compositionally biased region" description="Low complexity" evidence="5">
    <location>
        <begin position="1075"/>
        <end position="1084"/>
    </location>
</feature>
<keyword evidence="3" id="KW-0539">Nucleus</keyword>
<evidence type="ECO:0000313" key="8">
    <source>
        <dbReference type="EMBL" id="PRW57468.1"/>
    </source>
</evidence>
<feature type="compositionally biased region" description="Low complexity" evidence="5">
    <location>
        <begin position="816"/>
        <end position="830"/>
    </location>
</feature>
<dbReference type="InterPro" id="IPR006447">
    <property type="entry name" value="Myb_dom_plants"/>
</dbReference>
<evidence type="ECO:0000259" key="6">
    <source>
        <dbReference type="PROSITE" id="PS50110"/>
    </source>
</evidence>
<keyword evidence="2" id="KW-0804">Transcription</keyword>
<dbReference type="SUPFAM" id="SSF52540">
    <property type="entry name" value="P-loop containing nucleoside triphosphate hydrolases"/>
    <property type="match status" value="1"/>
</dbReference>
<dbReference type="Pfam" id="PF00072">
    <property type="entry name" value="Response_reg"/>
    <property type="match status" value="1"/>
</dbReference>
<feature type="compositionally biased region" description="Low complexity" evidence="5">
    <location>
        <begin position="598"/>
        <end position="609"/>
    </location>
</feature>
<feature type="region of interest" description="Disordered" evidence="5">
    <location>
        <begin position="1041"/>
        <end position="1088"/>
    </location>
</feature>
<dbReference type="PANTHER" id="PTHR43721">
    <property type="entry name" value="ELONGATION FACTOR TU-RELATED"/>
    <property type="match status" value="1"/>
</dbReference>
<dbReference type="GO" id="GO:0003677">
    <property type="term" value="F:DNA binding"/>
    <property type="evidence" value="ECO:0007669"/>
    <property type="project" value="InterPro"/>
</dbReference>
<feature type="region of interest" description="Disordered" evidence="5">
    <location>
        <begin position="966"/>
        <end position="1009"/>
    </location>
</feature>
<keyword evidence="9" id="KW-1185">Reference proteome</keyword>
<protein>
    <submittedName>
        <fullName evidence="8">Two-component response regulator ARR14 isoform 1</fullName>
    </submittedName>
</protein>
<dbReference type="NCBIfam" id="TIGR01557">
    <property type="entry name" value="myb_SHAQKYF"/>
    <property type="match status" value="1"/>
</dbReference>
<sequence>MDFEDLGELGARRPPASYAYVAPPLKEKPKGPPKARKRETRRKERQQLTELNSYETAFVTAQLGVDPEQLPPHLRAYALQRRNEACFSGPGVLPGEQEAGRVEYKLRLLNPTPARFQQLVTQLKWRLSEGGGECLYALGVEDNGHPRGLDDQDLEASLSVLRSMAAEVGAQAEVLQTPPGSSEGLRCAVVRVVRGAAPTAARYEDLRVAIAGGVDSGKSSLVGVLCNGTGGAPALDNGRGSSRTAVLRHKHEIQSGHTSSISAQQCAYDREGRVLNYCGMPAPAAEELAAAAARMVRFFDLGGHERFSKTMLHGLTTLLPDCVLLCVSATAGVSWVSREHLAVALALGIPLAVAITKSDLAPEGAVQQAAEEIRELLAAAVQHGGGTASNPEALAPLVQSAEQAAQLAAAAQCSRVAAPGASLCVPLFATSAVSGASLQLLHSYLHALQPAGGSQGMQGWCQPALRGTEGGAAAGQASPRAAHFQIDSSFEVADVGTVYSGTVLGTAGSGAAPRPRKGAVLLSPSLQPQAASQFEAVLVLLGGHWPARGLLSGRYPPEGEADQPDPELGADLRPSSSLGALGTSPGGAASDGGGSFGGRAQSLGRLQRSSSRRRGGAYIPVIHCGSIRQAAQLAGSGSSGCPMHTASSGSTSGCEGGGTAGGSGAALERQRSLLPSSDIGCLAAVTFTFMHQPEWLVEGARMIARDRSTGRVAAAGYVSAPLHRALAGAAASLLGAAAAAAAPLPASAATLDAAAIAAAASGMVPLRRAVVEDMLVQRLTDRLHSLSDSQLAELLEQLLKEDARFPAELLQPPYAAPQQAAPQPFAAPWQRPEPAPAPAPQQPQPQQPAPQPFMAPWQSPPQPQELAPAAQQPQPQQPQQQPQPGATQAPAAAGSSSEDQDATEQLLQQYQKQLEERSGGIGAASDRSPAPSWLPAALAGNWRLAVLAVVAPVVLIAVAGQLLGGSKQQGGTQGAIEPEQPGPLQAPQQAPQQAAPQSQKQPAQKGQKQRSFSLLSLIFGGDEEEEAELAAAASGKAAAAGSQPAADSAATRLEASPPPQAAAVAPPPPPPPVPEYAAAAAASYGGSDGPEGFNPTGLKVLVVDDDPMCLKVVSAMLQRCNYEVDTRSSGQDALTLLRERQEQHSQFDLVLSDVYMPDMDGFKLLEHIGLELDLPVIMMSSNGDTNVVLRGVTHGAVDFLIKPVRVEELRNVWQHVVRRRSLHHSRATDEHSGLEDHHHHGVKRKESETIQVQHETQGANKKPRVVWSVEMHQQFVDAVNQLGVDKAVPKRILDLMNVAGLTRENVASHLQKYRLYLKRAQGLQNGKGSKGHKAAAEAAMLDPQAAAAAAAVAAGAGPSSVFAQVAAQQAGTAAAAALQPGAMGMQPGMSPALPQGMPVMGMPNAAQMAAAWQQQTMAMQAAAAAAAAASGALPGAVPAALPFPMPAGAMMPPHMVAMAGMPMGMMAAPAGMVPPGMEGSFALYQQQQQQQQMQAAAAAAAQQQHAAAAAQQAQQQQQAQQPEAAAAQATPQQQASGGQGSAGVLVKQEHGALPTGFGQASGLNPSNGSALTADSGLASNSGGHQAPGSDTSGAAVAPSNPLEPVVGGGLGDGDVLMTLNSDCFGLDEPDLPMPRLDMDDFLDNFLSNDKALGEGL</sequence>
<dbReference type="OrthoDB" id="60033at2759"/>
<feature type="compositionally biased region" description="Low complexity" evidence="5">
    <location>
        <begin position="982"/>
        <end position="1006"/>
    </location>
</feature>
<dbReference type="InterPro" id="IPR017930">
    <property type="entry name" value="Myb_dom"/>
</dbReference>
<feature type="region of interest" description="Disordered" evidence="5">
    <location>
        <begin position="816"/>
        <end position="904"/>
    </location>
</feature>
<evidence type="ECO:0000259" key="7">
    <source>
        <dbReference type="PROSITE" id="PS51294"/>
    </source>
</evidence>
<feature type="compositionally biased region" description="Pro residues" evidence="5">
    <location>
        <begin position="831"/>
        <end position="863"/>
    </location>
</feature>
<dbReference type="InterPro" id="IPR050055">
    <property type="entry name" value="EF-Tu_GTPase"/>
</dbReference>
<dbReference type="InterPro" id="IPR001789">
    <property type="entry name" value="Sig_transdc_resp-reg_receiver"/>
</dbReference>
<dbReference type="InterPro" id="IPR009057">
    <property type="entry name" value="Homeodomain-like_sf"/>
</dbReference>
<feature type="compositionally biased region" description="Polar residues" evidence="5">
    <location>
        <begin position="1249"/>
        <end position="1259"/>
    </location>
</feature>
<name>A0A2P6TTS0_CHLSO</name>
<evidence type="ECO:0000256" key="1">
    <source>
        <dbReference type="ARBA" id="ARBA00023015"/>
    </source>
</evidence>
<evidence type="ECO:0000256" key="2">
    <source>
        <dbReference type="ARBA" id="ARBA00023163"/>
    </source>
</evidence>
<feature type="compositionally biased region" description="Polar residues" evidence="5">
    <location>
        <begin position="1561"/>
        <end position="1592"/>
    </location>
</feature>
<evidence type="ECO:0000256" key="5">
    <source>
        <dbReference type="SAM" id="MobiDB-lite"/>
    </source>
</evidence>
<feature type="region of interest" description="Disordered" evidence="5">
    <location>
        <begin position="1224"/>
        <end position="1262"/>
    </location>
</feature>